<dbReference type="InterPro" id="IPR005479">
    <property type="entry name" value="CPAse_ATP-bd"/>
</dbReference>
<evidence type="ECO:0000259" key="11">
    <source>
        <dbReference type="PROSITE" id="PS50979"/>
    </source>
</evidence>
<dbReference type="PROSITE" id="PS50968">
    <property type="entry name" value="BIOTINYL_LIPOYL"/>
    <property type="match status" value="1"/>
</dbReference>
<keyword evidence="13" id="KW-1185">Reference proteome</keyword>
<keyword evidence="5 7" id="KW-0067">ATP-binding</keyword>
<dbReference type="PANTHER" id="PTHR18866:SF33">
    <property type="entry name" value="METHYLCROTONOYL-COA CARBOXYLASE SUBUNIT ALPHA, MITOCHONDRIAL-RELATED"/>
    <property type="match status" value="1"/>
</dbReference>
<dbReference type="Pfam" id="PF21139">
    <property type="entry name" value="BT_MCC_alpha"/>
    <property type="match status" value="1"/>
</dbReference>
<dbReference type="InterPro" id="IPR001882">
    <property type="entry name" value="Biotin_BS"/>
</dbReference>
<dbReference type="SUPFAM" id="SSF52440">
    <property type="entry name" value="PreATP-grasp domain"/>
    <property type="match status" value="1"/>
</dbReference>
<dbReference type="RefSeq" id="WP_055472180.1">
    <property type="nucleotide sequence ID" value="NZ_JBIRWE010000007.1"/>
</dbReference>
<dbReference type="InterPro" id="IPR016185">
    <property type="entry name" value="PreATP-grasp_dom_sf"/>
</dbReference>
<dbReference type="PROSITE" id="PS50975">
    <property type="entry name" value="ATP_GRASP"/>
    <property type="match status" value="1"/>
</dbReference>
<dbReference type="Pfam" id="PF00289">
    <property type="entry name" value="Biotin_carb_N"/>
    <property type="match status" value="1"/>
</dbReference>
<evidence type="ECO:0000259" key="9">
    <source>
        <dbReference type="PROSITE" id="PS50968"/>
    </source>
</evidence>
<dbReference type="InterPro" id="IPR011053">
    <property type="entry name" value="Single_hybrid_motif"/>
</dbReference>
<feature type="domain" description="Biotin carboxylation" evidence="11">
    <location>
        <begin position="1"/>
        <end position="461"/>
    </location>
</feature>
<organism evidence="12 13">
    <name type="scientific">Streptomyces pathocidini</name>
    <dbReference type="NCBI Taxonomy" id="1650571"/>
    <lineage>
        <taxon>Bacteria</taxon>
        <taxon>Bacillati</taxon>
        <taxon>Actinomycetota</taxon>
        <taxon>Actinomycetes</taxon>
        <taxon>Kitasatosporales</taxon>
        <taxon>Streptomycetaceae</taxon>
        <taxon>Streptomyces</taxon>
    </lineage>
</organism>
<dbReference type="Gene3D" id="2.40.50.100">
    <property type="match status" value="1"/>
</dbReference>
<proteinExistence type="predicted"/>
<reference evidence="12 13" key="1">
    <citation type="submission" date="2024-10" db="EMBL/GenBank/DDBJ databases">
        <title>The Natural Products Discovery Center: Release of the First 8490 Sequenced Strains for Exploring Actinobacteria Biosynthetic Diversity.</title>
        <authorList>
            <person name="Kalkreuter E."/>
            <person name="Kautsar S.A."/>
            <person name="Yang D."/>
            <person name="Bader C.D."/>
            <person name="Teijaro C.N."/>
            <person name="Fluegel L."/>
            <person name="Davis C.M."/>
            <person name="Simpson J.R."/>
            <person name="Lauterbach L."/>
            <person name="Steele A.D."/>
            <person name="Gui C."/>
            <person name="Meng S."/>
            <person name="Li G."/>
            <person name="Viehrig K."/>
            <person name="Ye F."/>
            <person name="Su P."/>
            <person name="Kiefer A.F."/>
            <person name="Nichols A."/>
            <person name="Cepeda A.J."/>
            <person name="Yan W."/>
            <person name="Fan B."/>
            <person name="Jiang Y."/>
            <person name="Adhikari A."/>
            <person name="Zheng C.-J."/>
            <person name="Schuster L."/>
            <person name="Cowan T.M."/>
            <person name="Smanski M.J."/>
            <person name="Chevrette M.G."/>
            <person name="De Carvalho L.P.S."/>
            <person name="Shen B."/>
        </authorList>
    </citation>
    <scope>NUCLEOTIDE SEQUENCE [LARGE SCALE GENOMIC DNA]</scope>
    <source>
        <strain evidence="12 13">NPDC020327</strain>
    </source>
</reference>
<keyword evidence="6" id="KW-0092">Biotin</keyword>
<evidence type="ECO:0000256" key="7">
    <source>
        <dbReference type="PROSITE-ProRule" id="PRU00409"/>
    </source>
</evidence>
<dbReference type="InterPro" id="IPR005481">
    <property type="entry name" value="BC-like_N"/>
</dbReference>
<feature type="domain" description="ATP-grasp" evidence="10">
    <location>
        <begin position="120"/>
        <end position="319"/>
    </location>
</feature>
<dbReference type="PANTHER" id="PTHR18866">
    <property type="entry name" value="CARBOXYLASE:PYRUVATE/ACETYL-COA/PROPIONYL-COA CARBOXYLASE"/>
    <property type="match status" value="1"/>
</dbReference>
<dbReference type="EC" id="6.3.4.14" evidence="2"/>
<comment type="caution">
    <text evidence="12">The sequence shown here is derived from an EMBL/GenBank/DDBJ whole genome shotgun (WGS) entry which is preliminary data.</text>
</comment>
<dbReference type="CDD" id="cd06850">
    <property type="entry name" value="biotinyl_domain"/>
    <property type="match status" value="1"/>
</dbReference>
<keyword evidence="3" id="KW-0436">Ligase</keyword>
<dbReference type="InterPro" id="IPR050856">
    <property type="entry name" value="Biotin_carboxylase_complex"/>
</dbReference>
<dbReference type="SUPFAM" id="SSF51230">
    <property type="entry name" value="Single hybrid motif"/>
    <property type="match status" value="1"/>
</dbReference>
<feature type="region of interest" description="Disordered" evidence="8">
    <location>
        <begin position="489"/>
        <end position="516"/>
    </location>
</feature>
<gene>
    <name evidence="12" type="ORF">ACH429_18590</name>
</gene>
<dbReference type="EMBL" id="JBIRWE010000007">
    <property type="protein sequence ID" value="MFI1966084.1"/>
    <property type="molecule type" value="Genomic_DNA"/>
</dbReference>
<dbReference type="SUPFAM" id="SSF51246">
    <property type="entry name" value="Rudiment single hybrid motif"/>
    <property type="match status" value="1"/>
</dbReference>
<dbReference type="Gene3D" id="3.30.470.20">
    <property type="entry name" value="ATP-grasp fold, B domain"/>
    <property type="match status" value="1"/>
</dbReference>
<dbReference type="InterPro" id="IPR000089">
    <property type="entry name" value="Biotin_lipoyl"/>
</dbReference>
<feature type="domain" description="Lipoyl-binding" evidence="9">
    <location>
        <begin position="666"/>
        <end position="744"/>
    </location>
</feature>
<protein>
    <recommendedName>
        <fullName evidence="2">biotin carboxylase</fullName>
        <ecNumber evidence="2">6.3.4.14</ecNumber>
    </recommendedName>
</protein>
<evidence type="ECO:0000256" key="4">
    <source>
        <dbReference type="ARBA" id="ARBA00022741"/>
    </source>
</evidence>
<keyword evidence="4 7" id="KW-0547">Nucleotide-binding</keyword>
<evidence type="ECO:0000256" key="8">
    <source>
        <dbReference type="SAM" id="MobiDB-lite"/>
    </source>
</evidence>
<dbReference type="Pfam" id="PF02786">
    <property type="entry name" value="CPSase_L_D2"/>
    <property type="match status" value="1"/>
</dbReference>
<dbReference type="InterPro" id="IPR011764">
    <property type="entry name" value="Biotin_carboxylation_dom"/>
</dbReference>
<evidence type="ECO:0000256" key="2">
    <source>
        <dbReference type="ARBA" id="ARBA00013263"/>
    </source>
</evidence>
<dbReference type="Proteomes" id="UP001611548">
    <property type="component" value="Unassembled WGS sequence"/>
</dbReference>
<dbReference type="SUPFAM" id="SSF56059">
    <property type="entry name" value="Glutathione synthetase ATP-binding domain-like"/>
    <property type="match status" value="1"/>
</dbReference>
<dbReference type="InterPro" id="IPR011054">
    <property type="entry name" value="Rudment_hybrid_motif"/>
</dbReference>
<evidence type="ECO:0000313" key="12">
    <source>
        <dbReference type="EMBL" id="MFI1966084.1"/>
    </source>
</evidence>
<evidence type="ECO:0000256" key="1">
    <source>
        <dbReference type="ARBA" id="ARBA00001953"/>
    </source>
</evidence>
<dbReference type="InterPro" id="IPR005482">
    <property type="entry name" value="Biotin_COase_C"/>
</dbReference>
<evidence type="ECO:0000259" key="10">
    <source>
        <dbReference type="PROSITE" id="PS50975"/>
    </source>
</evidence>
<sequence length="752" mass="77753">MFDTVLVANRGEIAVRVIRTLRRMGVRSVAVFSDPDAEARHVREADTAVRIGPAAAAESYLSVDRLLEAAARTGAQAVHPGYGFLAENAAFARACADAGLVFIGPPAAAIDLMGDKIRAKETVRAAGVPVVPGSSGSELSDGELADAAREIGLPVLLKPSAGGGGKGMRLVRTEALLTEEIAAARREARGSFGDDTLLVERWIDRPRHIEIQVLADGYGHAIHLGERECSLQRRHQKIIEEAPSPLLDPDTRTSMGEAAVQAARSCGYAGAGTVEFIVPGDDPAHYYFMEMNTRLQVEHPVTELVTGLDLVEWQIRVAAGGQLPYEQGDIAFSGHAVEARVCAETARVSGADPGSGAEARVDFLPSAGTVRALREPEGEGVRVDSGLSAGTEVGTSYDPMLAKVIAHGPDRATALRRLRAALADTAVLGVDTNAGFLRRLLAHPAVVSGDLDTGLVDRNAVALVPREVPAEVYATAALLRQAALAPGGLRPGSGGPRASAAGGSAPLGHAPGPEASGPAAYGPAAYGPAGAAVSARVGSSTRPGGSPAQGWANPFAFPTGWRLGGEAAWTVHHLRVPGHEPVAVGVRGTAADAEVRVGDAEPVRTRLDTVDSAPGSAPDGAPARVLLEWDGVTRAFAAAPGPEGTWLGRDGDAWHVRDHDPVEAALREAARPHGVDALTAPMPGTVTVVKAAVGDEVAAGQSLLVVEAMKMEHVISAPHAGTVAELDVMPGSTVAMDQVLAVVAPYETREEA</sequence>
<dbReference type="InterPro" id="IPR011761">
    <property type="entry name" value="ATP-grasp"/>
</dbReference>
<dbReference type="PROSITE" id="PS00188">
    <property type="entry name" value="BIOTIN"/>
    <property type="match status" value="1"/>
</dbReference>
<evidence type="ECO:0000313" key="13">
    <source>
        <dbReference type="Proteomes" id="UP001611548"/>
    </source>
</evidence>
<dbReference type="Pfam" id="PF00364">
    <property type="entry name" value="Biotin_lipoyl"/>
    <property type="match status" value="1"/>
</dbReference>
<dbReference type="PROSITE" id="PS50979">
    <property type="entry name" value="BC"/>
    <property type="match status" value="1"/>
</dbReference>
<dbReference type="PROSITE" id="PS00867">
    <property type="entry name" value="CPSASE_2"/>
    <property type="match status" value="1"/>
</dbReference>
<accession>A0ABW7UTZ7</accession>
<dbReference type="InterPro" id="IPR048429">
    <property type="entry name" value="MCC_alpha_BT"/>
</dbReference>
<dbReference type="SMART" id="SM00878">
    <property type="entry name" value="Biotin_carb_C"/>
    <property type="match status" value="1"/>
</dbReference>
<dbReference type="Pfam" id="PF02785">
    <property type="entry name" value="Biotin_carb_C"/>
    <property type="match status" value="1"/>
</dbReference>
<comment type="cofactor">
    <cofactor evidence="1">
        <name>biotin</name>
        <dbReference type="ChEBI" id="CHEBI:57586"/>
    </cofactor>
</comment>
<feature type="compositionally biased region" description="Low complexity" evidence="8">
    <location>
        <begin position="496"/>
        <end position="516"/>
    </location>
</feature>
<evidence type="ECO:0000256" key="3">
    <source>
        <dbReference type="ARBA" id="ARBA00022598"/>
    </source>
</evidence>
<evidence type="ECO:0000256" key="5">
    <source>
        <dbReference type="ARBA" id="ARBA00022840"/>
    </source>
</evidence>
<evidence type="ECO:0000256" key="6">
    <source>
        <dbReference type="ARBA" id="ARBA00023267"/>
    </source>
</evidence>
<name>A0ABW7UTZ7_9ACTN</name>